<dbReference type="EMBL" id="PRDS01000001">
    <property type="protein sequence ID" value="PPB82726.1"/>
    <property type="molecule type" value="Genomic_DNA"/>
</dbReference>
<proteinExistence type="predicted"/>
<organism evidence="1 2">
    <name type="scientific">Albidovulum inexpectatum</name>
    <dbReference type="NCBI Taxonomy" id="196587"/>
    <lineage>
        <taxon>Bacteria</taxon>
        <taxon>Pseudomonadati</taxon>
        <taxon>Pseudomonadota</taxon>
        <taxon>Alphaproteobacteria</taxon>
        <taxon>Rhodobacterales</taxon>
        <taxon>Paracoccaceae</taxon>
        <taxon>Albidovulum</taxon>
    </lineage>
</organism>
<gene>
    <name evidence="1" type="ORF">LV82_00666</name>
</gene>
<dbReference type="Proteomes" id="UP000239736">
    <property type="component" value="Unassembled WGS sequence"/>
</dbReference>
<dbReference type="AlphaFoldDB" id="A0A2S5JMI7"/>
<dbReference type="RefSeq" id="WP_104069237.1">
    <property type="nucleotide sequence ID" value="NZ_PRDS01000001.1"/>
</dbReference>
<dbReference type="OrthoDB" id="7869954at2"/>
<protein>
    <submittedName>
        <fullName evidence="1">Uncharacterized protein</fullName>
    </submittedName>
</protein>
<sequence>MTTSINNTIAPGARIHRWTVVAAAEPLATRSGRTRPRWACRCACGTERTVLQQSLQRALRSDTGGSRSCGCLAIARATRHGHAAESRPTGEYMAWLAAKKRCGNPRNASYGAYGGRGIRMCRRWAESFEAFLEDLGPKPHPEWSLERISSDGGYEPGNCRWAPPIVQSRNRRSTRWFVFEGQVCTIGEVARFLGITRDQARALEREGRLSLRPAEAGPLSAHDLAAEITLDLNAVAPAADSASREGGCHA</sequence>
<name>A0A2S5JMI7_9RHOB</name>
<reference evidence="1 2" key="1">
    <citation type="submission" date="2018-01" db="EMBL/GenBank/DDBJ databases">
        <title>Genomic Encyclopedia of Archaeal and Bacterial Type Strains, Phase II (KMG-II): from individual species to whole genera.</title>
        <authorList>
            <person name="Goeker M."/>
        </authorList>
    </citation>
    <scope>NUCLEOTIDE SEQUENCE [LARGE SCALE GENOMIC DNA]</scope>
    <source>
        <strain evidence="1 2">DSM 12048</strain>
    </source>
</reference>
<keyword evidence="2" id="KW-1185">Reference proteome</keyword>
<accession>A0A2S5JMI7</accession>
<evidence type="ECO:0000313" key="1">
    <source>
        <dbReference type="EMBL" id="PPB82726.1"/>
    </source>
</evidence>
<evidence type="ECO:0000313" key="2">
    <source>
        <dbReference type="Proteomes" id="UP000239736"/>
    </source>
</evidence>
<comment type="caution">
    <text evidence="1">The sequence shown here is derived from an EMBL/GenBank/DDBJ whole genome shotgun (WGS) entry which is preliminary data.</text>
</comment>